<protein>
    <submittedName>
        <fullName evidence="2">Uncharacterized protein</fullName>
    </submittedName>
</protein>
<gene>
    <name evidence="2" type="ORF">ELI03_14740</name>
</gene>
<feature type="region of interest" description="Disordered" evidence="1">
    <location>
        <begin position="1"/>
        <end position="23"/>
    </location>
</feature>
<dbReference type="AlphaFoldDB" id="A0A4Q8Y0T9"/>
<comment type="caution">
    <text evidence="2">The sequence shown here is derived from an EMBL/GenBank/DDBJ whole genome shotgun (WGS) entry which is preliminary data.</text>
</comment>
<dbReference type="Proteomes" id="UP000293652">
    <property type="component" value="Unassembled WGS sequence"/>
</dbReference>
<organism evidence="2 3">
    <name type="scientific">Rhizobium leguminosarum</name>
    <dbReference type="NCBI Taxonomy" id="384"/>
    <lineage>
        <taxon>Bacteria</taxon>
        <taxon>Pseudomonadati</taxon>
        <taxon>Pseudomonadota</taxon>
        <taxon>Alphaproteobacteria</taxon>
        <taxon>Hyphomicrobiales</taxon>
        <taxon>Rhizobiaceae</taxon>
        <taxon>Rhizobium/Agrobacterium group</taxon>
        <taxon>Rhizobium</taxon>
    </lineage>
</organism>
<sequence length="67" mass="7529">MPPLIRPAGHLLPARGEKETRSDLPARHGINAGQFLLLAAGERVGVRRNVFHLRCALRPVDKNRQKR</sequence>
<evidence type="ECO:0000256" key="1">
    <source>
        <dbReference type="SAM" id="MobiDB-lite"/>
    </source>
</evidence>
<evidence type="ECO:0000313" key="3">
    <source>
        <dbReference type="Proteomes" id="UP000293652"/>
    </source>
</evidence>
<proteinExistence type="predicted"/>
<name>A0A4Q8Y0T9_RHILE</name>
<dbReference type="EMBL" id="SIPC01000001">
    <property type="protein sequence ID" value="TAX72920.1"/>
    <property type="molecule type" value="Genomic_DNA"/>
</dbReference>
<evidence type="ECO:0000313" key="2">
    <source>
        <dbReference type="EMBL" id="TAX72920.1"/>
    </source>
</evidence>
<reference evidence="2 3" key="1">
    <citation type="submission" date="2019-02" db="EMBL/GenBank/DDBJ databases">
        <title>The genomic architecture of introgression among sibling species of bacteria.</title>
        <authorList>
            <person name="Cavassim M.I.A."/>
            <person name="Moeskjaer S."/>
            <person name="Moslemi C."/>
            <person name="Fields B."/>
            <person name="Bachmann A."/>
            <person name="Vilhjalmsson B."/>
            <person name="Schierup M.H."/>
            <person name="Young J.P.W."/>
            <person name="Andersen S.U."/>
        </authorList>
    </citation>
    <scope>NUCLEOTIDE SEQUENCE [LARGE SCALE GENOMIC DNA]</scope>
    <source>
        <strain evidence="2 3">SM145A</strain>
    </source>
</reference>
<accession>A0A4Q8Y0T9</accession>